<keyword evidence="1" id="KW-1185">Reference proteome</keyword>
<evidence type="ECO:0000313" key="1">
    <source>
        <dbReference type="Proteomes" id="UP000887574"/>
    </source>
</evidence>
<dbReference type="Gene3D" id="2.160.20.10">
    <property type="entry name" value="Single-stranded right-handed beta-helix, Pectin lyase-like"/>
    <property type="match status" value="1"/>
</dbReference>
<organism evidence="1 2">
    <name type="scientific">Ditylenchus dipsaci</name>
    <dbReference type="NCBI Taxonomy" id="166011"/>
    <lineage>
        <taxon>Eukaryota</taxon>
        <taxon>Metazoa</taxon>
        <taxon>Ecdysozoa</taxon>
        <taxon>Nematoda</taxon>
        <taxon>Chromadorea</taxon>
        <taxon>Rhabditida</taxon>
        <taxon>Tylenchina</taxon>
        <taxon>Tylenchomorpha</taxon>
        <taxon>Sphaerularioidea</taxon>
        <taxon>Anguinidae</taxon>
        <taxon>Anguininae</taxon>
        <taxon>Ditylenchus</taxon>
    </lineage>
</organism>
<sequence length="224" mass="24187">MFLECENVVFANTKSQTYDINNADGVEFGTGQGKDYETGKNPTQYSWAFNNYLREGHGVLAMGSHVSAGIEDVLAEDNISFLSDNGLRISSTPPTGGGVRRVVFRDTAMRETGTSNTNIKAGGRIFSNGGNSGSPLLLTLAYTAGSNFLKTLRNQLNSVISLYKGGNSGSYPETYHTNVTFISINVTNAPPSRINHLKDSFFKTLLLLTGAMLVRRGQSVTLLV</sequence>
<reference evidence="2" key="1">
    <citation type="submission" date="2022-11" db="UniProtKB">
        <authorList>
            <consortium name="WormBaseParasite"/>
        </authorList>
    </citation>
    <scope>IDENTIFICATION</scope>
</reference>
<dbReference type="WBParaSite" id="jg14050">
    <property type="protein sequence ID" value="jg14050"/>
    <property type="gene ID" value="jg14050"/>
</dbReference>
<name>A0A915CYM5_9BILA</name>
<dbReference type="SUPFAM" id="SSF51126">
    <property type="entry name" value="Pectin lyase-like"/>
    <property type="match status" value="1"/>
</dbReference>
<dbReference type="Proteomes" id="UP000887574">
    <property type="component" value="Unplaced"/>
</dbReference>
<evidence type="ECO:0000313" key="2">
    <source>
        <dbReference type="WBParaSite" id="jg14050"/>
    </source>
</evidence>
<dbReference type="InterPro" id="IPR012334">
    <property type="entry name" value="Pectin_lyas_fold"/>
</dbReference>
<proteinExistence type="predicted"/>
<accession>A0A915CYM5</accession>
<dbReference type="AlphaFoldDB" id="A0A915CYM5"/>
<dbReference type="InterPro" id="IPR011050">
    <property type="entry name" value="Pectin_lyase_fold/virulence"/>
</dbReference>
<protein>
    <submittedName>
        <fullName evidence="2">Uncharacterized protein</fullName>
    </submittedName>
</protein>